<dbReference type="AlphaFoldDB" id="W9JJ37"/>
<dbReference type="Gene3D" id="1.10.167.10">
    <property type="entry name" value="Regulator of G-protein Signalling 4, domain 2"/>
    <property type="match status" value="1"/>
</dbReference>
<reference evidence="1" key="1">
    <citation type="submission" date="2011-06" db="EMBL/GenBank/DDBJ databases">
        <title>The Genome Sequence of Fusarium oxysporum Fo47.</title>
        <authorList>
            <consortium name="The Broad Institute Genome Sequencing Platform"/>
            <person name="Ma L.-J."/>
            <person name="Gale L.R."/>
            <person name="Schwartz D.C."/>
            <person name="Zhou S."/>
            <person name="Corby-Kistler H."/>
            <person name="Young S.K."/>
            <person name="Zeng Q."/>
            <person name="Gargeya S."/>
            <person name="Fitzgerald M."/>
            <person name="Haas B."/>
            <person name="Abouelleil A."/>
            <person name="Alvarado L."/>
            <person name="Arachchi H.M."/>
            <person name="Berlin A."/>
            <person name="Brown A."/>
            <person name="Chapman S.B."/>
            <person name="Chen Z."/>
            <person name="Dunbar C."/>
            <person name="Freedman E."/>
            <person name="Gearin G."/>
            <person name="Gellesch M."/>
            <person name="Goldberg J."/>
            <person name="Griggs A."/>
            <person name="Gujja S."/>
            <person name="Heiman D."/>
            <person name="Howarth C."/>
            <person name="Larson L."/>
            <person name="Lui A."/>
            <person name="MacDonald P.J.P."/>
            <person name="Mehta T."/>
            <person name="Montmayeur A."/>
            <person name="Murphy C."/>
            <person name="Neiman D."/>
            <person name="Pearson M."/>
            <person name="Priest M."/>
            <person name="Roberts A."/>
            <person name="Saif S."/>
            <person name="Shea T."/>
            <person name="Shenoy N."/>
            <person name="Sisk P."/>
            <person name="Stolte C."/>
            <person name="Sykes S."/>
            <person name="Wortman J."/>
            <person name="Nusbaum C."/>
            <person name="Birren B."/>
        </authorList>
    </citation>
    <scope>NUCLEOTIDE SEQUENCE [LARGE SCALE GENOMIC DNA]</scope>
    <source>
        <strain evidence="1">Fo47</strain>
    </source>
</reference>
<dbReference type="SUPFAM" id="SSF48097">
    <property type="entry name" value="Regulator of G-protein signaling, RGS"/>
    <property type="match status" value="1"/>
</dbReference>
<evidence type="ECO:0000313" key="1">
    <source>
        <dbReference type="EMBL" id="EWZ29428.1"/>
    </source>
</evidence>
<dbReference type="HOGENOM" id="CLU_1594633_0_0_1"/>
<proteinExistence type="predicted"/>
<dbReference type="InterPro" id="IPR016137">
    <property type="entry name" value="RGS"/>
</dbReference>
<protein>
    <submittedName>
        <fullName evidence="1">Uncharacterized protein</fullName>
    </submittedName>
</protein>
<dbReference type="Proteomes" id="UP000030766">
    <property type="component" value="Unassembled WGS sequence"/>
</dbReference>
<accession>W9JJ37</accession>
<organism evidence="1">
    <name type="scientific">Fusarium oxysporum Fo47</name>
    <dbReference type="NCBI Taxonomy" id="660027"/>
    <lineage>
        <taxon>Eukaryota</taxon>
        <taxon>Fungi</taxon>
        <taxon>Dikarya</taxon>
        <taxon>Ascomycota</taxon>
        <taxon>Pezizomycotina</taxon>
        <taxon>Sordariomycetes</taxon>
        <taxon>Hypocreomycetidae</taxon>
        <taxon>Hypocreales</taxon>
        <taxon>Nectriaceae</taxon>
        <taxon>Fusarium</taxon>
        <taxon>Fusarium oxysporum species complex</taxon>
    </lineage>
</organism>
<gene>
    <name evidence="1" type="ORF">FOZG_17052</name>
</gene>
<dbReference type="PROSITE" id="PS50132">
    <property type="entry name" value="RGS"/>
    <property type="match status" value="1"/>
</dbReference>
<sequence>MVAPILKAIPVGPKLDDFSAYLSRNHCLENLQFIQDVWRYRDCYTEIVGANQTPWVSVRCDYDCLRALREDILENYILPNGHREVNLPSEVRNRLLGFYSSNLLPHPSEFDDAVKIIHELIEDSILPGFLNSHISSTQPGDGVRGGLKQIGCSLRRKLSTAFRIWTF</sequence>
<name>W9JJ37_FUSOX</name>
<dbReference type="InterPro" id="IPR044926">
    <property type="entry name" value="RGS_subdomain_2"/>
</dbReference>
<dbReference type="PANTHER" id="PTHR10845">
    <property type="entry name" value="REGULATOR OF G PROTEIN SIGNALING"/>
    <property type="match status" value="1"/>
</dbReference>
<dbReference type="VEuPathDB" id="FungiDB:FOZG_17052"/>
<dbReference type="CDD" id="cd07440">
    <property type="entry name" value="RGS"/>
    <property type="match status" value="1"/>
</dbReference>
<dbReference type="EMBL" id="JH717913">
    <property type="protein sequence ID" value="EWZ29428.1"/>
    <property type="molecule type" value="Genomic_DNA"/>
</dbReference>
<dbReference type="PANTHER" id="PTHR10845:SF267">
    <property type="entry name" value="REGULATOR OF G PROTEIN SIGNALING DOMAIN PROTEIN (AFU_ORTHOLOGUE AFUA_6G06860)"/>
    <property type="match status" value="1"/>
</dbReference>
<dbReference type="InterPro" id="IPR036305">
    <property type="entry name" value="RGS_sf"/>
</dbReference>
<dbReference type="Pfam" id="PF00615">
    <property type="entry name" value="RGS"/>
    <property type="match status" value="1"/>
</dbReference>
<dbReference type="SMART" id="SM00315">
    <property type="entry name" value="RGS"/>
    <property type="match status" value="1"/>
</dbReference>
<reference evidence="1" key="2">
    <citation type="submission" date="2012-06" db="EMBL/GenBank/DDBJ databases">
        <title>Annotation of the Genome Sequence of Fusarium oxysporum Fo47.</title>
        <authorList>
            <consortium name="The Broad Institute Genomics Platform"/>
            <person name="Ma L.-J."/>
            <person name="Corby-Kistler H."/>
            <person name="Broz K."/>
            <person name="Gale L.R."/>
            <person name="Jonkers W."/>
            <person name="O'Donnell K."/>
            <person name="Ploetz R."/>
            <person name="Steinberg C."/>
            <person name="Schwartz D.C."/>
            <person name="VanEtten H."/>
            <person name="Zhou S."/>
            <person name="Young S.K."/>
            <person name="Zeng Q."/>
            <person name="Gargeya S."/>
            <person name="Fitzgerald M."/>
            <person name="Abouelleil A."/>
            <person name="Alvarado L."/>
            <person name="Chapman S.B."/>
            <person name="Gainer-Dewar J."/>
            <person name="Goldberg J."/>
            <person name="Griggs A."/>
            <person name="Gujja S."/>
            <person name="Hansen M."/>
            <person name="Howarth C."/>
            <person name="Imamovic A."/>
            <person name="Ireland A."/>
            <person name="Larimer J."/>
            <person name="McCowan C."/>
            <person name="Murphy C."/>
            <person name="Pearson M."/>
            <person name="Poon T.W."/>
            <person name="Priest M."/>
            <person name="Roberts A."/>
            <person name="Saif S."/>
            <person name="Shea T."/>
            <person name="Sykes S."/>
            <person name="Wortman J."/>
            <person name="Nusbaum C."/>
            <person name="Birren B."/>
        </authorList>
    </citation>
    <scope>NUCLEOTIDE SEQUENCE</scope>
    <source>
        <strain evidence="1">Fo47</strain>
    </source>
</reference>